<evidence type="ECO:0000259" key="6">
    <source>
        <dbReference type="Pfam" id="PF07715"/>
    </source>
</evidence>
<dbReference type="Pfam" id="PF14905">
    <property type="entry name" value="OMP_b-brl_3"/>
    <property type="match status" value="1"/>
</dbReference>
<keyword evidence="5" id="KW-0732">Signal</keyword>
<feature type="chain" id="PRO_5016561544" evidence="5">
    <location>
        <begin position="21"/>
        <end position="812"/>
    </location>
</feature>
<dbReference type="Pfam" id="PF07715">
    <property type="entry name" value="Plug"/>
    <property type="match status" value="1"/>
</dbReference>
<gene>
    <name evidence="8" type="ORF">DF182_16460</name>
</gene>
<feature type="domain" description="TonB-dependent receptor plug" evidence="6">
    <location>
        <begin position="140"/>
        <end position="218"/>
    </location>
</feature>
<evidence type="ECO:0000256" key="1">
    <source>
        <dbReference type="ARBA" id="ARBA00004442"/>
    </source>
</evidence>
<feature type="signal peptide" evidence="5">
    <location>
        <begin position="1"/>
        <end position="20"/>
    </location>
</feature>
<evidence type="ECO:0000313" key="9">
    <source>
        <dbReference type="Proteomes" id="UP000253410"/>
    </source>
</evidence>
<evidence type="ECO:0000256" key="3">
    <source>
        <dbReference type="ARBA" id="ARBA00023237"/>
    </source>
</evidence>
<dbReference type="SUPFAM" id="SSF49464">
    <property type="entry name" value="Carboxypeptidase regulatory domain-like"/>
    <property type="match status" value="1"/>
</dbReference>
<name>A0A365XPB5_9BACT</name>
<proteinExistence type="predicted"/>
<dbReference type="SUPFAM" id="SSF56935">
    <property type="entry name" value="Porins"/>
    <property type="match status" value="1"/>
</dbReference>
<dbReference type="InterPro" id="IPR012910">
    <property type="entry name" value="Plug_dom"/>
</dbReference>
<keyword evidence="9" id="KW-1185">Reference proteome</keyword>
<dbReference type="Proteomes" id="UP000253410">
    <property type="component" value="Unassembled WGS sequence"/>
</dbReference>
<dbReference type="InterPro" id="IPR008969">
    <property type="entry name" value="CarboxyPept-like_regulatory"/>
</dbReference>
<dbReference type="GO" id="GO:0009279">
    <property type="term" value="C:cell outer membrane"/>
    <property type="evidence" value="ECO:0007669"/>
    <property type="project" value="UniProtKB-SubCell"/>
</dbReference>
<dbReference type="EMBL" id="QFFJ01000002">
    <property type="protein sequence ID" value="RBL88193.1"/>
    <property type="molecule type" value="Genomic_DNA"/>
</dbReference>
<dbReference type="RefSeq" id="WP_113616945.1">
    <property type="nucleotide sequence ID" value="NZ_QFFJ01000002.1"/>
</dbReference>
<evidence type="ECO:0000256" key="4">
    <source>
        <dbReference type="SAM" id="MobiDB-lite"/>
    </source>
</evidence>
<dbReference type="Gene3D" id="2.170.130.10">
    <property type="entry name" value="TonB-dependent receptor, plug domain"/>
    <property type="match status" value="1"/>
</dbReference>
<comment type="subcellular location">
    <subcellularLocation>
        <location evidence="1">Cell outer membrane</location>
    </subcellularLocation>
</comment>
<evidence type="ECO:0000256" key="5">
    <source>
        <dbReference type="SAM" id="SignalP"/>
    </source>
</evidence>
<dbReference type="Gene3D" id="2.40.170.20">
    <property type="entry name" value="TonB-dependent receptor, beta-barrel domain"/>
    <property type="match status" value="1"/>
</dbReference>
<dbReference type="InterPro" id="IPR037066">
    <property type="entry name" value="Plug_dom_sf"/>
</dbReference>
<feature type="region of interest" description="Disordered" evidence="4">
    <location>
        <begin position="793"/>
        <end position="812"/>
    </location>
</feature>
<reference evidence="8 9" key="1">
    <citation type="submission" date="2018-05" db="EMBL/GenBank/DDBJ databases">
        <title>Chitinophaga sp. K3CV102501T nov., isolated from isolated from a monsoon evergreen broad-leaved forest soil.</title>
        <authorList>
            <person name="Lv Y."/>
        </authorList>
    </citation>
    <scope>NUCLEOTIDE SEQUENCE [LARGE SCALE GENOMIC DNA]</scope>
    <source>
        <strain evidence="8 9">GDMCC 1.1325</strain>
    </source>
</reference>
<accession>A0A365XPB5</accession>
<dbReference type="OrthoDB" id="905812at2"/>
<evidence type="ECO:0000313" key="8">
    <source>
        <dbReference type="EMBL" id="RBL88193.1"/>
    </source>
</evidence>
<protein>
    <submittedName>
        <fullName evidence="8">TonB-dependent receptor</fullName>
    </submittedName>
</protein>
<dbReference type="PANTHER" id="PTHR40980:SF4">
    <property type="entry name" value="TONB-DEPENDENT RECEPTOR-LIKE BETA-BARREL DOMAIN-CONTAINING PROTEIN"/>
    <property type="match status" value="1"/>
</dbReference>
<evidence type="ECO:0000259" key="7">
    <source>
        <dbReference type="Pfam" id="PF14905"/>
    </source>
</evidence>
<keyword evidence="8" id="KW-0675">Receptor</keyword>
<dbReference type="PANTHER" id="PTHR40980">
    <property type="entry name" value="PLUG DOMAIN-CONTAINING PROTEIN"/>
    <property type="match status" value="1"/>
</dbReference>
<dbReference type="AlphaFoldDB" id="A0A365XPB5"/>
<dbReference type="Pfam" id="PF13620">
    <property type="entry name" value="CarboxypepD_reg"/>
    <property type="match status" value="1"/>
</dbReference>
<keyword evidence="2" id="KW-0472">Membrane</keyword>
<keyword evidence="3" id="KW-0998">Cell outer membrane</keyword>
<sequence>MKKILLLLSIFSLLASALQAQRIQGTVSDEKGATLSGATVSLLRAKDSSLIKLSLSEQGSYAFSEAPQDTLLITISYVGFDVVYSLPFYFSGKTITLPTFHLHKVSSNLKGIGVTARKPMVEVRPDKTVLNVESTINSIGGNALDLLRKSPGVVVDKDDHLTLNGKNGVQVYIDGRPSPLNEQDLSNYLQSLSSSQIEAIEIISNPSVQYDAAGTAGIINIRLKKNKSQGLNGSISAGVSISRNKRIDDGFSLNYRNKRLNAFGSYTGAFGNTGMDFNLYRIVKDTAFDQKSEMLFKNRSHNVKAGLDYTLDTKNSVGLTVNGSFATPTLENHNYTPIMYYPTGSRARILDATNNNSMKNNNVNVNLNYTYKDSTGQLLTINGDYGNYSLSSDQWQPNTFLQPDGKTITGSKNYFIESPTHIDIYSIKADYEHGLAKGRLGIGGKFGYVKTDNTFNQYNEAGGRTVLDNAASNFFSYTENVNALYARYSREFKGFSVQGGVRAEHSTVKGELTGGKKAEDDQTTDQSFHKSYLDFFPNLSFTLAPKTNNQFVLAYSRRIDRPVYKDLNPFEYRLNEYTFHKGSTQVRPQYSNTISLTYTYKFQLNTTLSYSHVKDVFGQVVDTADGTKGYLSNRNLAAQDITSISLSFPFQYKSYSLFANVNGYYSKYNASYGAGRELNLDVYGANIFLQNSIRFGKGWTGELSAFYNTPSIWQGSMKAAAIWSADAGLQKQLLQGNASIKVAVSDLFNTLKWSASSDFAGQKIWAAGKQETRQLKVSFTYRFGNSQVKAAKQIESGTEEEHKRVKSNGLGN</sequence>
<dbReference type="InterPro" id="IPR041700">
    <property type="entry name" value="OMP_b-brl_3"/>
</dbReference>
<evidence type="ECO:0000256" key="2">
    <source>
        <dbReference type="ARBA" id="ARBA00023136"/>
    </source>
</evidence>
<feature type="domain" description="Outer membrane protein beta-barrel" evidence="7">
    <location>
        <begin position="373"/>
        <end position="781"/>
    </location>
</feature>
<dbReference type="InterPro" id="IPR036942">
    <property type="entry name" value="Beta-barrel_TonB_sf"/>
</dbReference>
<organism evidence="8 9">
    <name type="scientific">Chitinophaga flava</name>
    <dbReference type="NCBI Taxonomy" id="2259036"/>
    <lineage>
        <taxon>Bacteria</taxon>
        <taxon>Pseudomonadati</taxon>
        <taxon>Bacteroidota</taxon>
        <taxon>Chitinophagia</taxon>
        <taxon>Chitinophagales</taxon>
        <taxon>Chitinophagaceae</taxon>
        <taxon>Chitinophaga</taxon>
    </lineage>
</organism>
<comment type="caution">
    <text evidence="8">The sequence shown here is derived from an EMBL/GenBank/DDBJ whole genome shotgun (WGS) entry which is preliminary data.</text>
</comment>